<keyword evidence="2" id="KW-1133">Transmembrane helix</keyword>
<protein>
    <recommendedName>
        <fullName evidence="5">Transmembrane protein</fullName>
    </recommendedName>
</protein>
<comment type="caution">
    <text evidence="3">The sequence shown here is derived from an EMBL/GenBank/DDBJ whole genome shotgun (WGS) entry which is preliminary data.</text>
</comment>
<feature type="transmembrane region" description="Helical" evidence="2">
    <location>
        <begin position="547"/>
        <end position="576"/>
    </location>
</feature>
<feature type="compositionally biased region" description="Basic and acidic residues" evidence="1">
    <location>
        <begin position="105"/>
        <end position="123"/>
    </location>
</feature>
<dbReference type="AlphaFoldDB" id="A0A9K3Q4E9"/>
<feature type="compositionally biased region" description="Basic and acidic residues" evidence="1">
    <location>
        <begin position="247"/>
        <end position="256"/>
    </location>
</feature>
<reference evidence="3" key="1">
    <citation type="journal article" date="2021" name="Sci. Rep.">
        <title>Diploid genomic architecture of Nitzschia inconspicua, an elite biomass production diatom.</title>
        <authorList>
            <person name="Oliver A."/>
            <person name="Podell S."/>
            <person name="Pinowska A."/>
            <person name="Traller J.C."/>
            <person name="Smith S.R."/>
            <person name="McClure R."/>
            <person name="Beliaev A."/>
            <person name="Bohutskyi P."/>
            <person name="Hill E.A."/>
            <person name="Rabines A."/>
            <person name="Zheng H."/>
            <person name="Allen L.Z."/>
            <person name="Kuo A."/>
            <person name="Grigoriev I.V."/>
            <person name="Allen A.E."/>
            <person name="Hazlebeck D."/>
            <person name="Allen E.E."/>
        </authorList>
    </citation>
    <scope>NUCLEOTIDE SEQUENCE</scope>
    <source>
        <strain evidence="3">Hildebrandi</strain>
    </source>
</reference>
<evidence type="ECO:0008006" key="5">
    <source>
        <dbReference type="Google" id="ProtNLM"/>
    </source>
</evidence>
<feature type="transmembrane region" description="Helical" evidence="2">
    <location>
        <begin position="827"/>
        <end position="850"/>
    </location>
</feature>
<feature type="transmembrane region" description="Helical" evidence="2">
    <location>
        <begin position="765"/>
        <end position="787"/>
    </location>
</feature>
<feature type="compositionally biased region" description="Basic and acidic residues" evidence="1">
    <location>
        <begin position="265"/>
        <end position="275"/>
    </location>
</feature>
<feature type="transmembrane region" description="Helical" evidence="2">
    <location>
        <begin position="503"/>
        <end position="527"/>
    </location>
</feature>
<keyword evidence="2" id="KW-0812">Transmembrane</keyword>
<evidence type="ECO:0000256" key="1">
    <source>
        <dbReference type="SAM" id="MobiDB-lite"/>
    </source>
</evidence>
<feature type="transmembrane region" description="Helical" evidence="2">
    <location>
        <begin position="912"/>
        <end position="937"/>
    </location>
</feature>
<keyword evidence="4" id="KW-1185">Reference proteome</keyword>
<organism evidence="3 4">
    <name type="scientific">Nitzschia inconspicua</name>
    <dbReference type="NCBI Taxonomy" id="303405"/>
    <lineage>
        <taxon>Eukaryota</taxon>
        <taxon>Sar</taxon>
        <taxon>Stramenopiles</taxon>
        <taxon>Ochrophyta</taxon>
        <taxon>Bacillariophyta</taxon>
        <taxon>Bacillariophyceae</taxon>
        <taxon>Bacillariophycidae</taxon>
        <taxon>Bacillariales</taxon>
        <taxon>Bacillariaceae</taxon>
        <taxon>Nitzschia</taxon>
    </lineage>
</organism>
<feature type="transmembrane region" description="Helical" evidence="2">
    <location>
        <begin position="958"/>
        <end position="987"/>
    </location>
</feature>
<feature type="compositionally biased region" description="Polar residues" evidence="1">
    <location>
        <begin position="152"/>
        <end position="167"/>
    </location>
</feature>
<reference evidence="3" key="2">
    <citation type="submission" date="2021-04" db="EMBL/GenBank/DDBJ databases">
        <authorList>
            <person name="Podell S."/>
        </authorList>
    </citation>
    <scope>NUCLEOTIDE SEQUENCE</scope>
    <source>
        <strain evidence="3">Hildebrandi</strain>
    </source>
</reference>
<feature type="region of interest" description="Disordered" evidence="1">
    <location>
        <begin position="152"/>
        <end position="177"/>
    </location>
</feature>
<gene>
    <name evidence="3" type="ORF">IV203_027746</name>
</gene>
<sequence>MSTEFERITGPRADLNELEYISALMQTNSKFTRSSGAISALDIQRYLRSRYGIDISGADAVEIIQRLGGRGHPSLQFRNEMAQQKMAQERARLSILKSSSTFKELVTEEKPRESDQKNKEIRGVKNRKHAFRNQELLAALLSSTGEIEVKSSANVGSVSESTPQTPANPKRKVKKEVKQLDRRLSDFRELLEEVKEPKMIYLDIVQMTSVLLIPTIARYGQEWKKTQRQLSTIDEITNQSVLMVHSTDVRGEDDATKTATLDQTTSRDEDMEVLHNDSPNGHDSLEDDGEDNAQSDSVGLLDLILEKLWKVAEATDKGASISPLASNANRKSSSLSDPPKLNKEFVKILLEACGLQEWGEEDDLIQRMVQVAASPSGCLDSTAFVAALTSDLDSWHVDDEFKESTYVSDVFGPDMIHFFSPGKRKATINFSPEEKPDAVDIFDIKGESGANVPSTDDVAPPESTLSPDEKLVENRESVESSMTFVRIRTSKVIDFVVDAFHSFFGLILVWLVYICYATTYASLVLTLPAFQFSCNAEMSQGQEFGCVLTITVVSWLILALLLVIFGMVVFIPLSLGNHPNSPSLFRQLVATIIAACETCFPAVLVSKWKERPLENPPTAAQILVHSENFMATIYTGLVAGSALTFYYFFTAMTMLRTEKRNSLTLSSDEHGTAILKRACTTKLAKMIQSARDMHIYVTSFDVSERLDLSTSRKVDDRKRYSDSVFQTYVLHGEGREACASWSWVFRKLLSRGLFEEEGIWIPSRIWVFQSIQIVFLVLYIILVNIFIETAMANANDAAAELPDNLPQWVYDMVPTSDDIRVACFPSYVVSAIVMVALILLYIPSSVSVILQYRCGRLKALGSQEFQNFRVAVDTTYMNTANAVYGMVGAGLLFFFLFSLLIFLFLWNFARPWMLTLLAWGIGLTVTITLKMILTTFCRKQFFRAFYRSKPGKMNISSLALECWFIGLGGGVLLGRITQFLLASFFWIGRIDAPFLAPNVGLIGYQFDYVPYHFRKELLVHEAHRHPYIERIGGMYLMCLRHKGFGKDANSCWRQIFVLTLMPWLMKYHVNYERRCNDSLKDQHVEKEIKHEEQKNAGMVITDDLLQNVKNAGVGLYGAGQEGVQLAGEVTKAAVIDVPLQGLEKAGSVIDLFSP</sequence>
<accession>A0A9K3Q4E9</accession>
<dbReference type="EMBL" id="JAGRRH010000005">
    <property type="protein sequence ID" value="KAG7370000.1"/>
    <property type="molecule type" value="Genomic_DNA"/>
</dbReference>
<feature type="transmembrane region" description="Helical" evidence="2">
    <location>
        <begin position="883"/>
        <end position="906"/>
    </location>
</feature>
<feature type="region of interest" description="Disordered" evidence="1">
    <location>
        <begin position="104"/>
        <end position="125"/>
    </location>
</feature>
<dbReference type="OrthoDB" id="48469at2759"/>
<feature type="region of interest" description="Disordered" evidence="1">
    <location>
        <begin position="247"/>
        <end position="293"/>
    </location>
</feature>
<proteinExistence type="predicted"/>
<name>A0A9K3Q4E9_9STRA</name>
<evidence type="ECO:0000313" key="3">
    <source>
        <dbReference type="EMBL" id="KAG7370000.1"/>
    </source>
</evidence>
<dbReference type="Proteomes" id="UP000693970">
    <property type="component" value="Unassembled WGS sequence"/>
</dbReference>
<keyword evidence="2" id="KW-0472">Membrane</keyword>
<feature type="transmembrane region" description="Helical" evidence="2">
    <location>
        <begin position="628"/>
        <end position="649"/>
    </location>
</feature>
<evidence type="ECO:0000256" key="2">
    <source>
        <dbReference type="SAM" id="Phobius"/>
    </source>
</evidence>
<evidence type="ECO:0000313" key="4">
    <source>
        <dbReference type="Proteomes" id="UP000693970"/>
    </source>
</evidence>